<dbReference type="Pfam" id="PF10990">
    <property type="entry name" value="DUF2809"/>
    <property type="match status" value="1"/>
</dbReference>
<evidence type="ECO:0000313" key="3">
    <source>
        <dbReference type="Proteomes" id="UP000006054"/>
    </source>
</evidence>
<feature type="transmembrane region" description="Helical" evidence="1">
    <location>
        <begin position="35"/>
        <end position="53"/>
    </location>
</feature>
<protein>
    <recommendedName>
        <fullName evidence="4">DUF2809 domain-containing protein</fullName>
    </recommendedName>
</protein>
<feature type="transmembrane region" description="Helical" evidence="1">
    <location>
        <begin position="104"/>
        <end position="124"/>
    </location>
</feature>
<dbReference type="InterPro" id="IPR021257">
    <property type="entry name" value="DUF2809"/>
</dbReference>
<evidence type="ECO:0000256" key="1">
    <source>
        <dbReference type="SAM" id="Phobius"/>
    </source>
</evidence>
<dbReference type="HOGENOM" id="CLU_133181_2_1_10"/>
<dbReference type="EMBL" id="CP003345">
    <property type="protein sequence ID" value="AFM05402.1"/>
    <property type="molecule type" value="Genomic_DNA"/>
</dbReference>
<dbReference type="Proteomes" id="UP000006054">
    <property type="component" value="Chromosome"/>
</dbReference>
<dbReference type="RefSeq" id="WP_014798834.1">
    <property type="nucleotide sequence ID" value="NC_018018.1"/>
</dbReference>
<accession>I4AN67</accession>
<name>I4AN67_BERLS</name>
<feature type="transmembrane region" description="Helical" evidence="1">
    <location>
        <begin position="60"/>
        <end position="77"/>
    </location>
</feature>
<organism evidence="2 3">
    <name type="scientific">Bernardetia litoralis (strain ATCC 23117 / DSM 6794 / NBRC 15988 / NCIMB 1366 / Fx l1 / Sio-4)</name>
    <name type="common">Flexibacter litoralis</name>
    <dbReference type="NCBI Taxonomy" id="880071"/>
    <lineage>
        <taxon>Bacteria</taxon>
        <taxon>Pseudomonadati</taxon>
        <taxon>Bacteroidota</taxon>
        <taxon>Cytophagia</taxon>
        <taxon>Cytophagales</taxon>
        <taxon>Bernardetiaceae</taxon>
        <taxon>Bernardetia</taxon>
    </lineage>
</organism>
<reference evidence="3" key="1">
    <citation type="submission" date="2012-06" db="EMBL/GenBank/DDBJ databases">
        <title>The complete genome of Flexibacter litoralis DSM 6794.</title>
        <authorList>
            <person name="Lucas S."/>
            <person name="Copeland A."/>
            <person name="Lapidus A."/>
            <person name="Glavina del Rio T."/>
            <person name="Dalin E."/>
            <person name="Tice H."/>
            <person name="Bruce D."/>
            <person name="Goodwin L."/>
            <person name="Pitluck S."/>
            <person name="Peters L."/>
            <person name="Ovchinnikova G."/>
            <person name="Lu M."/>
            <person name="Kyrpides N."/>
            <person name="Mavromatis K."/>
            <person name="Ivanova N."/>
            <person name="Brettin T."/>
            <person name="Detter J.C."/>
            <person name="Han C."/>
            <person name="Larimer F."/>
            <person name="Land M."/>
            <person name="Hauser L."/>
            <person name="Markowitz V."/>
            <person name="Cheng J.-F."/>
            <person name="Hugenholtz P."/>
            <person name="Woyke T."/>
            <person name="Wu D."/>
            <person name="Spring S."/>
            <person name="Lang E."/>
            <person name="Kopitz M."/>
            <person name="Brambilla E."/>
            <person name="Klenk H.-P."/>
            <person name="Eisen J.A."/>
        </authorList>
    </citation>
    <scope>NUCLEOTIDE SEQUENCE [LARGE SCALE GENOMIC DNA]</scope>
    <source>
        <strain evidence="3">ATCC 23117 / DSM 6794 / NBRC 15988 / NCIMB 1366 / Sio-4</strain>
    </source>
</reference>
<sequence>MIRNRKNYFLLIIITILIGLISRTDFISNFITDYFGDYLYAILFFLIFGFLFIKTKSYKLLIISLIFCYGIEFLQLYQADWINFIRNYKISRLILGNHFQWNDIISYTFGAMTAYILEILFYSFSTD</sequence>
<evidence type="ECO:0000313" key="2">
    <source>
        <dbReference type="EMBL" id="AFM05402.1"/>
    </source>
</evidence>
<keyword evidence="3" id="KW-1185">Reference proteome</keyword>
<dbReference type="AlphaFoldDB" id="I4AN67"/>
<dbReference type="OrthoDB" id="5360192at2"/>
<keyword evidence="1" id="KW-0812">Transmembrane</keyword>
<gene>
    <name evidence="2" type="ordered locus">Fleli_3062</name>
</gene>
<feature type="transmembrane region" description="Helical" evidence="1">
    <location>
        <begin position="7"/>
        <end position="23"/>
    </location>
</feature>
<dbReference type="KEGG" id="fli:Fleli_3062"/>
<dbReference type="STRING" id="880071.Fleli_3062"/>
<keyword evidence="1" id="KW-1133">Transmembrane helix</keyword>
<proteinExistence type="predicted"/>
<dbReference type="eggNOG" id="ENOG5032Y71">
    <property type="taxonomic scope" value="Bacteria"/>
</dbReference>
<evidence type="ECO:0008006" key="4">
    <source>
        <dbReference type="Google" id="ProtNLM"/>
    </source>
</evidence>
<keyword evidence="1" id="KW-0472">Membrane</keyword>